<evidence type="ECO:0000313" key="1">
    <source>
        <dbReference type="EMBL" id="PNI50773.1"/>
    </source>
</evidence>
<dbReference type="SUPFAM" id="SSF64356">
    <property type="entry name" value="SNARE-like"/>
    <property type="match status" value="1"/>
</dbReference>
<protein>
    <submittedName>
        <fullName evidence="1">AP1M1 isoform 15</fullName>
    </submittedName>
</protein>
<gene>
    <name evidence="1" type="ORF">CK820_G0026197</name>
</gene>
<dbReference type="SMR" id="A0A2J8LU20"/>
<dbReference type="EMBL" id="NBAG03000278">
    <property type="protein sequence ID" value="PNI50773.1"/>
    <property type="molecule type" value="Genomic_DNA"/>
</dbReference>
<evidence type="ECO:0000313" key="2">
    <source>
        <dbReference type="Proteomes" id="UP000236370"/>
    </source>
</evidence>
<proteinExistence type="predicted"/>
<sequence length="64" mass="7372">MSEVEHFMPILMEKEEEGMLSPILAHGGVRFMWIKHNNLYLVATSKKNACVSLVFSFLYKVVQV</sequence>
<dbReference type="Gene3D" id="3.30.450.60">
    <property type="match status" value="1"/>
</dbReference>
<name>A0A2J8LU20_PANTR</name>
<dbReference type="AlphaFoldDB" id="A0A2J8LU20"/>
<dbReference type="InterPro" id="IPR011012">
    <property type="entry name" value="Longin-like_dom_sf"/>
</dbReference>
<dbReference type="Proteomes" id="UP000236370">
    <property type="component" value="Unassembled WGS sequence"/>
</dbReference>
<organism evidence="1 2">
    <name type="scientific">Pan troglodytes</name>
    <name type="common">Chimpanzee</name>
    <dbReference type="NCBI Taxonomy" id="9598"/>
    <lineage>
        <taxon>Eukaryota</taxon>
        <taxon>Metazoa</taxon>
        <taxon>Chordata</taxon>
        <taxon>Craniata</taxon>
        <taxon>Vertebrata</taxon>
        <taxon>Euteleostomi</taxon>
        <taxon>Mammalia</taxon>
        <taxon>Eutheria</taxon>
        <taxon>Euarchontoglires</taxon>
        <taxon>Primates</taxon>
        <taxon>Haplorrhini</taxon>
        <taxon>Catarrhini</taxon>
        <taxon>Hominidae</taxon>
        <taxon>Pan</taxon>
    </lineage>
</organism>
<feature type="non-terminal residue" evidence="1">
    <location>
        <position position="64"/>
    </location>
</feature>
<accession>A0A2J8LU20</accession>
<comment type="caution">
    <text evidence="1">The sequence shown here is derived from an EMBL/GenBank/DDBJ whole genome shotgun (WGS) entry which is preliminary data.</text>
</comment>
<reference evidence="1 2" key="1">
    <citation type="submission" date="2017-12" db="EMBL/GenBank/DDBJ databases">
        <title>High-resolution comparative analysis of great ape genomes.</title>
        <authorList>
            <person name="Pollen A."/>
            <person name="Hastie A."/>
            <person name="Hormozdiari F."/>
            <person name="Dougherty M."/>
            <person name="Liu R."/>
            <person name="Chaisson M."/>
            <person name="Hoppe E."/>
            <person name="Hill C."/>
            <person name="Pang A."/>
            <person name="Hillier L."/>
            <person name="Baker C."/>
            <person name="Armstrong J."/>
            <person name="Shendure J."/>
            <person name="Paten B."/>
            <person name="Wilson R."/>
            <person name="Chao H."/>
            <person name="Schneider V."/>
            <person name="Ventura M."/>
            <person name="Kronenberg Z."/>
            <person name="Murali S."/>
            <person name="Gordon D."/>
            <person name="Cantsilieris S."/>
            <person name="Munson K."/>
            <person name="Nelson B."/>
            <person name="Raja A."/>
            <person name="Underwood J."/>
            <person name="Diekhans M."/>
            <person name="Fiddes I."/>
            <person name="Haussler D."/>
            <person name="Eichler E."/>
        </authorList>
    </citation>
    <scope>NUCLEOTIDE SEQUENCE [LARGE SCALE GENOMIC DNA]</scope>
    <source>
        <strain evidence="1">Yerkes chimp pedigree #C0471</strain>
    </source>
</reference>
<dbReference type="GO" id="GO:0005737">
    <property type="term" value="C:cytoplasm"/>
    <property type="evidence" value="ECO:0007669"/>
    <property type="project" value="UniProtKB-ARBA"/>
</dbReference>